<keyword evidence="3" id="KW-1003">Cell membrane</keyword>
<feature type="transmembrane region" description="Helical" evidence="8">
    <location>
        <begin position="223"/>
        <end position="243"/>
    </location>
</feature>
<dbReference type="KEGG" id="bgg:CFK41_12110"/>
<dbReference type="PANTHER" id="PTHR34856">
    <property type="entry name" value="PROTEIN NRFD"/>
    <property type="match status" value="1"/>
</dbReference>
<feature type="region of interest" description="Disordered" evidence="7">
    <location>
        <begin position="1"/>
        <end position="37"/>
    </location>
</feature>
<evidence type="ECO:0000256" key="8">
    <source>
        <dbReference type="SAM" id="Phobius"/>
    </source>
</evidence>
<dbReference type="OrthoDB" id="112837at2"/>
<gene>
    <name evidence="9" type="ORF">CFK41_12110</name>
</gene>
<dbReference type="Pfam" id="PF03916">
    <property type="entry name" value="NrfD"/>
    <property type="match status" value="1"/>
</dbReference>
<dbReference type="Gene3D" id="1.20.1630.10">
    <property type="entry name" value="Formate dehydrogenase/DMSO reductase domain"/>
    <property type="match status" value="1"/>
</dbReference>
<evidence type="ECO:0000313" key="10">
    <source>
        <dbReference type="Proteomes" id="UP000217889"/>
    </source>
</evidence>
<evidence type="ECO:0000256" key="7">
    <source>
        <dbReference type="SAM" id="MobiDB-lite"/>
    </source>
</evidence>
<reference evidence="9 10" key="1">
    <citation type="journal article" date="2014" name="Int. J. Syst. Evol. Microbiol.">
        <title>Brachybacterium ginsengisoli sp. nov., isolated from soil of a ginseng field.</title>
        <authorList>
            <person name="Hoang V.A."/>
            <person name="Kim Y.J."/>
            <person name="Nguyen N.L."/>
            <person name="Yang D.C."/>
        </authorList>
    </citation>
    <scope>NUCLEOTIDE SEQUENCE [LARGE SCALE GENOMIC DNA]</scope>
    <source>
        <strain evidence="9 10">DCY80</strain>
    </source>
</reference>
<keyword evidence="10" id="KW-1185">Reference proteome</keyword>
<dbReference type="PANTHER" id="PTHR34856:SF2">
    <property type="entry name" value="PROTEIN NRFD"/>
    <property type="match status" value="1"/>
</dbReference>
<evidence type="ECO:0000256" key="2">
    <source>
        <dbReference type="ARBA" id="ARBA00008929"/>
    </source>
</evidence>
<dbReference type="GO" id="GO:0005886">
    <property type="term" value="C:plasma membrane"/>
    <property type="evidence" value="ECO:0007669"/>
    <property type="project" value="UniProtKB-SubCell"/>
</dbReference>
<sequence>MSISEFDADRPPQQPRRRRRGGARRRRGLGEIGMGDGSREGALVEDVEIERAGEFDSYYGRPIVKAPPWREPIAVYLFLGGVAGGSGLLALGAQCTGRPALRRSTRLVAIGAVGVGTIALIEDLGRPERFLNMMRTVKVTSPMSLGTWILSGFATFSGLLGVLEVDRLTGERLPLGALRRLLGAAEVPAALGQGVLAPLLASYTGALLGNTVVPTWEAGRRHLAYLFASSASLASGGAALITAPVAETRPARILAAAGVAGDLVSMHRMKASMHPLEAEPLETGRAGKLLTWAERLAVAGGIGAVFGGRNRYVAAASGAALLASSALTRFGVLYAGLESVEDPRRVVEPQKARLAARRAAGITDDSITTSG</sequence>
<evidence type="ECO:0000256" key="5">
    <source>
        <dbReference type="ARBA" id="ARBA00022989"/>
    </source>
</evidence>
<keyword evidence="4 8" id="KW-0812">Transmembrane</keyword>
<evidence type="ECO:0000256" key="6">
    <source>
        <dbReference type="ARBA" id="ARBA00023136"/>
    </source>
</evidence>
<feature type="transmembrane region" description="Helical" evidence="8">
    <location>
        <begin position="145"/>
        <end position="163"/>
    </location>
</feature>
<comment type="subcellular location">
    <subcellularLocation>
        <location evidence="1">Cell membrane</location>
        <topology evidence="1">Multi-pass membrane protein</topology>
    </subcellularLocation>
</comment>
<protein>
    <submittedName>
        <fullName evidence="9">Nitrite reductase</fullName>
    </submittedName>
</protein>
<organism evidence="9 10">
    <name type="scientific">Brachybacterium ginsengisoli</name>
    <dbReference type="NCBI Taxonomy" id="1331682"/>
    <lineage>
        <taxon>Bacteria</taxon>
        <taxon>Bacillati</taxon>
        <taxon>Actinomycetota</taxon>
        <taxon>Actinomycetes</taxon>
        <taxon>Micrococcales</taxon>
        <taxon>Dermabacteraceae</taxon>
        <taxon>Brachybacterium</taxon>
    </lineage>
</organism>
<proteinExistence type="inferred from homology"/>
<dbReference type="Proteomes" id="UP000217889">
    <property type="component" value="Chromosome"/>
</dbReference>
<dbReference type="InterPro" id="IPR052049">
    <property type="entry name" value="Electron_transfer_protein"/>
</dbReference>
<keyword evidence="6 8" id="KW-0472">Membrane</keyword>
<accession>A0A291GYZ3</accession>
<evidence type="ECO:0000256" key="1">
    <source>
        <dbReference type="ARBA" id="ARBA00004651"/>
    </source>
</evidence>
<comment type="similarity">
    <text evidence="2">Belongs to the NrfD family.</text>
</comment>
<dbReference type="AlphaFoldDB" id="A0A291GYZ3"/>
<keyword evidence="5 8" id="KW-1133">Transmembrane helix</keyword>
<feature type="transmembrane region" description="Helical" evidence="8">
    <location>
        <begin position="105"/>
        <end position="125"/>
    </location>
</feature>
<dbReference type="RefSeq" id="WP_096799888.1">
    <property type="nucleotide sequence ID" value="NZ_CP023564.1"/>
</dbReference>
<evidence type="ECO:0000313" key="9">
    <source>
        <dbReference type="EMBL" id="ATG55427.1"/>
    </source>
</evidence>
<name>A0A291GYZ3_9MICO</name>
<evidence type="ECO:0000256" key="3">
    <source>
        <dbReference type="ARBA" id="ARBA00022475"/>
    </source>
</evidence>
<feature type="compositionally biased region" description="Basic residues" evidence="7">
    <location>
        <begin position="15"/>
        <end position="27"/>
    </location>
</feature>
<evidence type="ECO:0000256" key="4">
    <source>
        <dbReference type="ARBA" id="ARBA00022692"/>
    </source>
</evidence>
<dbReference type="EMBL" id="CP023564">
    <property type="protein sequence ID" value="ATG55427.1"/>
    <property type="molecule type" value="Genomic_DNA"/>
</dbReference>
<dbReference type="InterPro" id="IPR005614">
    <property type="entry name" value="NrfD-like"/>
</dbReference>
<feature type="transmembrane region" description="Helical" evidence="8">
    <location>
        <begin position="73"/>
        <end position="93"/>
    </location>
</feature>